<dbReference type="InterPro" id="IPR039697">
    <property type="entry name" value="Alcohol_dehydrogenase_Fe"/>
</dbReference>
<protein>
    <submittedName>
        <fullName evidence="5">NAD-dependent alcohol dehydrogenase</fullName>
    </submittedName>
</protein>
<comment type="caution">
    <text evidence="5">The sequence shown here is derived from an EMBL/GenBank/DDBJ whole genome shotgun (WGS) entry which is preliminary data.</text>
</comment>
<dbReference type="Proteomes" id="UP000280417">
    <property type="component" value="Unassembled WGS sequence"/>
</dbReference>
<dbReference type="CDD" id="cd08551">
    <property type="entry name" value="Fe-ADH"/>
    <property type="match status" value="1"/>
</dbReference>
<accession>A0A662DFD3</accession>
<feature type="domain" description="Fe-containing alcohol dehydrogenase-like C-terminal" evidence="4">
    <location>
        <begin position="172"/>
        <end position="263"/>
    </location>
</feature>
<proteinExistence type="inferred from homology"/>
<dbReference type="Pfam" id="PF00465">
    <property type="entry name" value="Fe-ADH"/>
    <property type="match status" value="1"/>
</dbReference>
<evidence type="ECO:0000313" key="6">
    <source>
        <dbReference type="Proteomes" id="UP000280417"/>
    </source>
</evidence>
<evidence type="ECO:0000256" key="2">
    <source>
        <dbReference type="ARBA" id="ARBA00023002"/>
    </source>
</evidence>
<feature type="domain" description="Alcohol dehydrogenase iron-type/glycerol dehydrogenase GldA" evidence="3">
    <location>
        <begin position="7"/>
        <end position="160"/>
    </location>
</feature>
<dbReference type="AlphaFoldDB" id="A0A662DFD3"/>
<name>A0A662DFD3_UNCAE</name>
<evidence type="ECO:0000313" key="5">
    <source>
        <dbReference type="EMBL" id="RLE14480.1"/>
    </source>
</evidence>
<organism evidence="5 6">
    <name type="scientific">Aerophobetes bacterium</name>
    <dbReference type="NCBI Taxonomy" id="2030807"/>
    <lineage>
        <taxon>Bacteria</taxon>
        <taxon>Candidatus Aerophobota</taxon>
    </lineage>
</organism>
<reference evidence="5 6" key="1">
    <citation type="submission" date="2018-06" db="EMBL/GenBank/DDBJ databases">
        <title>Extensive metabolic versatility and redundancy in microbially diverse, dynamic hydrothermal sediments.</title>
        <authorList>
            <person name="Dombrowski N."/>
            <person name="Teske A."/>
            <person name="Baker B.J."/>
        </authorList>
    </citation>
    <scope>NUCLEOTIDE SEQUENCE [LARGE SCALE GENOMIC DNA]</scope>
    <source>
        <strain evidence="5">B3_G15</strain>
    </source>
</reference>
<evidence type="ECO:0000259" key="4">
    <source>
        <dbReference type="Pfam" id="PF25137"/>
    </source>
</evidence>
<gene>
    <name evidence="5" type="ORF">DRJ04_02270</name>
</gene>
<evidence type="ECO:0000259" key="3">
    <source>
        <dbReference type="Pfam" id="PF00465"/>
    </source>
</evidence>
<dbReference type="SUPFAM" id="SSF56796">
    <property type="entry name" value="Dehydroquinate synthase-like"/>
    <property type="match status" value="1"/>
</dbReference>
<dbReference type="Gene3D" id="3.40.50.1970">
    <property type="match status" value="1"/>
</dbReference>
<dbReference type="GO" id="GO:0046872">
    <property type="term" value="F:metal ion binding"/>
    <property type="evidence" value="ECO:0007669"/>
    <property type="project" value="InterPro"/>
</dbReference>
<dbReference type="GO" id="GO:0004022">
    <property type="term" value="F:alcohol dehydrogenase (NAD+) activity"/>
    <property type="evidence" value="ECO:0007669"/>
    <property type="project" value="TreeGrafter"/>
</dbReference>
<keyword evidence="2" id="KW-0560">Oxidoreductase</keyword>
<feature type="non-terminal residue" evidence="5">
    <location>
        <position position="274"/>
    </location>
</feature>
<dbReference type="Gene3D" id="1.20.1090.10">
    <property type="entry name" value="Dehydroquinate synthase-like - alpha domain"/>
    <property type="match status" value="1"/>
</dbReference>
<sequence length="274" mass="29656">MYEFSLPTKVVFGQGAIEKIGEEITKLKKEIPLHYLIVTMGERWAKELAGKIKNALMEVGGKKIEIFDQIEPNPTRGCIKKGVDFSRRCQSQVIVALGGGSSMDAAKVIAREAKLDLLVTLPTTAGTGGERTTGAVRINEKTREKESIIAKVPDLALLDPDLTLSMSPSLTLLTGIDAFSHALEAYMSKAANSLTDALAFKALELVKQHIFIAIEEGKNIKAREKMLEASLLAGIAMLHAGLGLIHAIANTLGGLYPHLPHGWIIIPLLRKVSE</sequence>
<dbReference type="PANTHER" id="PTHR11496">
    <property type="entry name" value="ALCOHOL DEHYDROGENASE"/>
    <property type="match status" value="1"/>
</dbReference>
<dbReference type="InterPro" id="IPR001670">
    <property type="entry name" value="ADH_Fe/GldA"/>
</dbReference>
<dbReference type="FunFam" id="3.40.50.1970:FF:000003">
    <property type="entry name" value="Alcohol dehydrogenase, iron-containing"/>
    <property type="match status" value="1"/>
</dbReference>
<dbReference type="PANTHER" id="PTHR11496:SF102">
    <property type="entry name" value="ALCOHOL DEHYDROGENASE 4"/>
    <property type="match status" value="1"/>
</dbReference>
<dbReference type="Pfam" id="PF25137">
    <property type="entry name" value="ADH_Fe_C"/>
    <property type="match status" value="1"/>
</dbReference>
<dbReference type="EMBL" id="QMQA01000042">
    <property type="protein sequence ID" value="RLE14480.1"/>
    <property type="molecule type" value="Genomic_DNA"/>
</dbReference>
<evidence type="ECO:0000256" key="1">
    <source>
        <dbReference type="ARBA" id="ARBA00007358"/>
    </source>
</evidence>
<dbReference type="InterPro" id="IPR056798">
    <property type="entry name" value="ADH_Fe_C"/>
</dbReference>
<comment type="similarity">
    <text evidence="1">Belongs to the iron-containing alcohol dehydrogenase family.</text>
</comment>